<dbReference type="InterPro" id="IPR014438">
    <property type="entry name" value="Glucan_biosyn_MdoG/MdoD"/>
</dbReference>
<dbReference type="InterPro" id="IPR007444">
    <property type="entry name" value="Glucan_biosyn_MdoG_C"/>
</dbReference>
<evidence type="ECO:0000259" key="6">
    <source>
        <dbReference type="Pfam" id="PF04349"/>
    </source>
</evidence>
<dbReference type="GO" id="GO:0030246">
    <property type="term" value="F:carbohydrate binding"/>
    <property type="evidence" value="ECO:0007669"/>
    <property type="project" value="InterPro"/>
</dbReference>
<comment type="similarity">
    <text evidence="3">Belongs to the OpgD/OpgG family.</text>
</comment>
<dbReference type="Gene3D" id="2.60.40.10">
    <property type="entry name" value="Immunoglobulins"/>
    <property type="match status" value="1"/>
</dbReference>
<dbReference type="EMBL" id="AWXZ01000029">
    <property type="protein sequence ID" value="ESR24812.1"/>
    <property type="molecule type" value="Genomic_DNA"/>
</dbReference>
<dbReference type="eggNOG" id="COG3131">
    <property type="taxonomic scope" value="Bacteria"/>
</dbReference>
<dbReference type="STRING" id="631454.N177_2135"/>
<dbReference type="Pfam" id="PF04349">
    <property type="entry name" value="MdoG"/>
    <property type="match status" value="1"/>
</dbReference>
<protein>
    <submittedName>
        <fullName evidence="7">Glucans biosynthesis protein D</fullName>
    </submittedName>
</protein>
<dbReference type="PANTHER" id="PTHR30504:SF3">
    <property type="entry name" value="GLUCANS BIOSYNTHESIS PROTEIN D"/>
    <property type="match status" value="1"/>
</dbReference>
<dbReference type="GO" id="GO:0003824">
    <property type="term" value="F:catalytic activity"/>
    <property type="evidence" value="ECO:0007669"/>
    <property type="project" value="InterPro"/>
</dbReference>
<dbReference type="PIRSF" id="PIRSF006281">
    <property type="entry name" value="MdoG"/>
    <property type="match status" value="1"/>
</dbReference>
<evidence type="ECO:0000313" key="7">
    <source>
        <dbReference type="EMBL" id="ESR24812.1"/>
    </source>
</evidence>
<keyword evidence="4" id="KW-0732">Signal</keyword>
<dbReference type="InterPro" id="IPR014756">
    <property type="entry name" value="Ig_E-set"/>
</dbReference>
<dbReference type="Gene3D" id="2.70.98.10">
    <property type="match status" value="1"/>
</dbReference>
<dbReference type="PROSITE" id="PS51318">
    <property type="entry name" value="TAT"/>
    <property type="match status" value="1"/>
</dbReference>
<feature type="domain" description="Glucan biosynthesis periplasmic MdoG C-terminal" evidence="6">
    <location>
        <begin position="47"/>
        <end position="521"/>
    </location>
</feature>
<dbReference type="GO" id="GO:0030288">
    <property type="term" value="C:outer membrane-bounded periplasmic space"/>
    <property type="evidence" value="ECO:0007669"/>
    <property type="project" value="TreeGrafter"/>
</dbReference>
<evidence type="ECO:0000256" key="3">
    <source>
        <dbReference type="ARBA" id="ARBA00009284"/>
    </source>
</evidence>
<dbReference type="InterPro" id="IPR006311">
    <property type="entry name" value="TAT_signal"/>
</dbReference>
<keyword evidence="8" id="KW-1185">Reference proteome</keyword>
<keyword evidence="5" id="KW-0574">Periplasm</keyword>
<dbReference type="InterPro" id="IPR014718">
    <property type="entry name" value="GH-type_carb-bd"/>
</dbReference>
<dbReference type="InterPro" id="IPR013783">
    <property type="entry name" value="Ig-like_fold"/>
</dbReference>
<dbReference type="SUPFAM" id="SSF74650">
    <property type="entry name" value="Galactose mutarotase-like"/>
    <property type="match status" value="1"/>
</dbReference>
<evidence type="ECO:0000313" key="8">
    <source>
        <dbReference type="Proteomes" id="UP000017819"/>
    </source>
</evidence>
<evidence type="ECO:0000256" key="5">
    <source>
        <dbReference type="ARBA" id="ARBA00022764"/>
    </source>
</evidence>
<comment type="caution">
    <text evidence="7">The sequence shown here is derived from an EMBL/GenBank/DDBJ whole genome shotgun (WGS) entry which is preliminary data.</text>
</comment>
<name>V4QYI2_9HYPH</name>
<comment type="subcellular location">
    <subcellularLocation>
        <location evidence="1">Periplasm</location>
    </subcellularLocation>
</comment>
<dbReference type="InterPro" id="IPR011013">
    <property type="entry name" value="Gal_mutarotase_sf_dom"/>
</dbReference>
<reference evidence="7 8" key="1">
    <citation type="journal article" date="2014" name="Genome Announc.">
        <title>Draft Genome Sequence of Lutibaculum baratangense Strain AMV1T, Isolated from a Mud Volcano in Andamans, India.</title>
        <authorList>
            <person name="Singh A."/>
            <person name="Sreenivas A."/>
            <person name="Sathyanarayana Reddy G."/>
            <person name="Pinnaka A.K."/>
            <person name="Shivaji S."/>
        </authorList>
    </citation>
    <scope>NUCLEOTIDE SEQUENCE [LARGE SCALE GENOMIC DNA]</scope>
    <source>
        <strain evidence="7 8">AMV1</strain>
    </source>
</reference>
<dbReference type="AlphaFoldDB" id="V4QYI2"/>
<dbReference type="PATRIC" id="fig|631454.5.peg.2104"/>
<dbReference type="RefSeq" id="WP_023432265.1">
    <property type="nucleotide sequence ID" value="NZ_AWXZ01000029.1"/>
</dbReference>
<evidence type="ECO:0000256" key="4">
    <source>
        <dbReference type="ARBA" id="ARBA00022729"/>
    </source>
</evidence>
<sequence length="534" mass="59132">MDVNDGNGVTRRRVMQTGGALAALLFGGGLDRALAEGLVRFGEARPFSFEGLKQTAEALAGAPYSKPLVRAADVLETIDYDAHNRIGFDPDATLWGEDPASPAVRFFHLGRYFKNPVNVSVVGPDGSARELLYSADLFTRPLDSPSRRLPDDIGFAGLRVMDPGQKDDWLAFLGASYWRTSGPFGQFGLSTRGLAVDTAIPNGSEEFPRFTSFWLEATGENSLVIHALMDSESVAGAYRIESEKREDGIVQEVEAALYMREAVERLGIAPLTSMYWYGENSRHLASDWRPEIHDSDGLEIWSGNGERIFRPLNNPPHVMVNSFMVTGPKGFGLMQRDRDFENYQDDGVFYEKRASLWVEPLGDWSEGCVDLVELPTDDEIHDNIVAFWTPSEPTAPGRAMTMRYRLSWVADNPHPAEVATLASLRIGRGGVPGQPRPEGVAKFALDFRGEKLKRLSRESGVAAKIEASRGEIGLVSAYPVVGTDEWRLLFDLDAQGEEPVDLRVYLLHEGDALTETVLYQFFPETFLEKMAAMP</sequence>
<dbReference type="SUPFAM" id="SSF81296">
    <property type="entry name" value="E set domains"/>
    <property type="match status" value="1"/>
</dbReference>
<dbReference type="PANTHER" id="PTHR30504">
    <property type="entry name" value="GLUCANS BIOSYNTHESIS PROTEIN"/>
    <property type="match status" value="1"/>
</dbReference>
<proteinExistence type="inferred from homology"/>
<organism evidence="7 8">
    <name type="scientific">Lutibaculum baratangense AMV1</name>
    <dbReference type="NCBI Taxonomy" id="631454"/>
    <lineage>
        <taxon>Bacteria</taxon>
        <taxon>Pseudomonadati</taxon>
        <taxon>Pseudomonadota</taxon>
        <taxon>Alphaproteobacteria</taxon>
        <taxon>Hyphomicrobiales</taxon>
        <taxon>Tepidamorphaceae</taxon>
        <taxon>Lutibaculum</taxon>
    </lineage>
</organism>
<dbReference type="UniPathway" id="UPA00637"/>
<comment type="pathway">
    <text evidence="2">Glycan metabolism; osmoregulated periplasmic glucan (OPG) biosynthesis.</text>
</comment>
<dbReference type="GO" id="GO:0051274">
    <property type="term" value="P:beta-glucan biosynthetic process"/>
    <property type="evidence" value="ECO:0007669"/>
    <property type="project" value="TreeGrafter"/>
</dbReference>
<accession>V4QYI2</accession>
<gene>
    <name evidence="7" type="ORF">N177_2135</name>
</gene>
<evidence type="ECO:0000256" key="1">
    <source>
        <dbReference type="ARBA" id="ARBA00004418"/>
    </source>
</evidence>
<evidence type="ECO:0000256" key="2">
    <source>
        <dbReference type="ARBA" id="ARBA00005001"/>
    </source>
</evidence>
<dbReference type="Proteomes" id="UP000017819">
    <property type="component" value="Unassembled WGS sequence"/>
</dbReference>